<dbReference type="EMBL" id="CP039354">
    <property type="protein sequence ID" value="QCE09203.1"/>
    <property type="molecule type" value="Genomic_DNA"/>
</dbReference>
<evidence type="ECO:0000313" key="2">
    <source>
        <dbReference type="Proteomes" id="UP000501690"/>
    </source>
</evidence>
<keyword evidence="2" id="KW-1185">Reference proteome</keyword>
<dbReference type="Proteomes" id="UP000501690">
    <property type="component" value="Linkage Group LG10"/>
</dbReference>
<protein>
    <submittedName>
        <fullName evidence="1">Uncharacterized protein</fullName>
    </submittedName>
</protein>
<gene>
    <name evidence="1" type="ORF">DEO72_LG10g422</name>
</gene>
<accession>A0A4D6N5W6</accession>
<reference evidence="1 2" key="1">
    <citation type="submission" date="2019-04" db="EMBL/GenBank/DDBJ databases">
        <title>An improved genome assembly and genetic linkage map for asparagus bean, Vigna unguiculata ssp. sesquipedialis.</title>
        <authorList>
            <person name="Xia Q."/>
            <person name="Zhang R."/>
            <person name="Dong Y."/>
        </authorList>
    </citation>
    <scope>NUCLEOTIDE SEQUENCE [LARGE SCALE GENOMIC DNA]</scope>
    <source>
        <tissue evidence="1">Leaf</tissue>
    </source>
</reference>
<name>A0A4D6N5W6_VIGUN</name>
<organism evidence="1 2">
    <name type="scientific">Vigna unguiculata</name>
    <name type="common">Cowpea</name>
    <dbReference type="NCBI Taxonomy" id="3917"/>
    <lineage>
        <taxon>Eukaryota</taxon>
        <taxon>Viridiplantae</taxon>
        <taxon>Streptophyta</taxon>
        <taxon>Embryophyta</taxon>
        <taxon>Tracheophyta</taxon>
        <taxon>Spermatophyta</taxon>
        <taxon>Magnoliopsida</taxon>
        <taxon>eudicotyledons</taxon>
        <taxon>Gunneridae</taxon>
        <taxon>Pentapetalae</taxon>
        <taxon>rosids</taxon>
        <taxon>fabids</taxon>
        <taxon>Fabales</taxon>
        <taxon>Fabaceae</taxon>
        <taxon>Papilionoideae</taxon>
        <taxon>50 kb inversion clade</taxon>
        <taxon>NPAAA clade</taxon>
        <taxon>indigoferoid/millettioid clade</taxon>
        <taxon>Phaseoleae</taxon>
        <taxon>Vigna</taxon>
    </lineage>
</organism>
<sequence>MGVAGVDLHTCCLVRDGTRCRDEDLVQRWWLFVAAKMVEGSAAVVKPERRLGRSGRRRKDLDAVWGCSEKKKIEMVCAVAKGFRFFLTLRSHTASVNSKPRHIVLLYASVGNRPEAKRSLLP</sequence>
<dbReference type="AlphaFoldDB" id="A0A4D6N5W6"/>
<proteinExistence type="predicted"/>
<evidence type="ECO:0000313" key="1">
    <source>
        <dbReference type="EMBL" id="QCE09203.1"/>
    </source>
</evidence>